<evidence type="ECO:0000256" key="5">
    <source>
        <dbReference type="SAM" id="Phobius"/>
    </source>
</evidence>
<dbReference type="PANTHER" id="PTHR23528:SF1">
    <property type="entry name" value="MAJOR FACILITATOR SUPERFAMILY (MFS) PROFILE DOMAIN-CONTAINING PROTEIN"/>
    <property type="match status" value="1"/>
</dbReference>
<protein>
    <submittedName>
        <fullName evidence="7">MFS transporter</fullName>
    </submittedName>
</protein>
<dbReference type="GO" id="GO:0005886">
    <property type="term" value="C:plasma membrane"/>
    <property type="evidence" value="ECO:0007669"/>
    <property type="project" value="UniProtKB-SubCell"/>
</dbReference>
<feature type="transmembrane region" description="Helical" evidence="5">
    <location>
        <begin position="120"/>
        <end position="143"/>
    </location>
</feature>
<feature type="transmembrane region" description="Helical" evidence="5">
    <location>
        <begin position="239"/>
        <end position="260"/>
    </location>
</feature>
<keyword evidence="8" id="KW-1185">Reference proteome</keyword>
<dbReference type="InterPro" id="IPR005829">
    <property type="entry name" value="Sugar_transporter_CS"/>
</dbReference>
<comment type="caution">
    <text evidence="7">The sequence shown here is derived from an EMBL/GenBank/DDBJ whole genome shotgun (WGS) entry which is preliminary data.</text>
</comment>
<dbReference type="PROSITE" id="PS00216">
    <property type="entry name" value="SUGAR_TRANSPORT_1"/>
    <property type="match status" value="1"/>
</dbReference>
<feature type="transmembrane region" description="Helical" evidence="5">
    <location>
        <begin position="155"/>
        <end position="176"/>
    </location>
</feature>
<feature type="transmembrane region" description="Helical" evidence="5">
    <location>
        <begin position="182"/>
        <end position="203"/>
    </location>
</feature>
<dbReference type="InterPro" id="IPR011701">
    <property type="entry name" value="MFS"/>
</dbReference>
<sequence>MTVLTPARVSNRWISLFALAWVGIWMAQLAPFQLSLPEQINDWLGLGSELRQDNWQESVTTFGTISGMSALCALITFPMAGALSDRTTSRFGRRRPWILGGVLAFAVGLILLGLQDTYWGLAFCWCLALTGFSAASSALTAMISDQVPVDQRGVVSSWVSAPQAIGTIIGIAVLSVLALGFFAGYAVLAVLLILLVAPFVYFVDDAAVPQHDRARLTGRQLLSELWISPREHPDFGWTLLGRILVNIGNALGTSLLFFYLQFGLEVSDPEVSLLALTAVYMVFVIGASVMSGVLSDRIGRRKPFVLISGVLQGVAAVIIAVVPSLSTTLIAAALLGAGFGSFLAVDQALATQVLPDADHYGKDLGIMNIAMAVPQALGPLLGAWIVQATAGFTGLFVASAIFGVLGGLSVLQVRSVR</sequence>
<name>A0A318RPZ0_WILLI</name>
<feature type="transmembrane region" description="Helical" evidence="5">
    <location>
        <begin position="96"/>
        <end position="114"/>
    </location>
</feature>
<evidence type="ECO:0000256" key="1">
    <source>
        <dbReference type="ARBA" id="ARBA00004651"/>
    </source>
</evidence>
<dbReference type="PROSITE" id="PS50850">
    <property type="entry name" value="MFS"/>
    <property type="match status" value="1"/>
</dbReference>
<reference evidence="7 8" key="1">
    <citation type="submission" date="2018-06" db="EMBL/GenBank/DDBJ databases">
        <title>Genomic Encyclopedia of Type Strains, Phase IV (KMG-IV): sequencing the most valuable type-strain genomes for metagenomic binning, comparative biology and taxonomic classification.</title>
        <authorList>
            <person name="Goeker M."/>
        </authorList>
    </citation>
    <scope>NUCLEOTIDE SEQUENCE [LARGE SCALE GENOMIC DNA]</scope>
    <source>
        <strain evidence="7 8">DSM 45521</strain>
    </source>
</reference>
<feature type="transmembrane region" description="Helical" evidence="5">
    <location>
        <begin position="304"/>
        <end position="322"/>
    </location>
</feature>
<evidence type="ECO:0000256" key="4">
    <source>
        <dbReference type="ARBA" id="ARBA00023136"/>
    </source>
</evidence>
<dbReference type="Gene3D" id="1.20.1250.20">
    <property type="entry name" value="MFS general substrate transporter like domains"/>
    <property type="match status" value="2"/>
</dbReference>
<evidence type="ECO:0000313" key="7">
    <source>
        <dbReference type="EMBL" id="PYE19156.1"/>
    </source>
</evidence>
<dbReference type="OrthoDB" id="7584869at2"/>
<proteinExistence type="predicted"/>
<keyword evidence="2 5" id="KW-0812">Transmembrane</keyword>
<feature type="transmembrane region" description="Helical" evidence="5">
    <location>
        <begin position="366"/>
        <end position="386"/>
    </location>
</feature>
<dbReference type="Proteomes" id="UP000247591">
    <property type="component" value="Unassembled WGS sequence"/>
</dbReference>
<feature type="domain" description="Major facilitator superfamily (MFS) profile" evidence="6">
    <location>
        <begin position="190"/>
        <end position="417"/>
    </location>
</feature>
<keyword evidence="3 5" id="KW-1133">Transmembrane helix</keyword>
<feature type="transmembrane region" description="Helical" evidence="5">
    <location>
        <begin position="328"/>
        <end position="345"/>
    </location>
</feature>
<organism evidence="7 8">
    <name type="scientific">Williamsia limnetica</name>
    <dbReference type="NCBI Taxonomy" id="882452"/>
    <lineage>
        <taxon>Bacteria</taxon>
        <taxon>Bacillati</taxon>
        <taxon>Actinomycetota</taxon>
        <taxon>Actinomycetes</taxon>
        <taxon>Mycobacteriales</taxon>
        <taxon>Nocardiaceae</taxon>
        <taxon>Williamsia</taxon>
    </lineage>
</organism>
<dbReference type="RefSeq" id="WP_110468404.1">
    <property type="nucleotide sequence ID" value="NZ_QJSP01000003.1"/>
</dbReference>
<feature type="transmembrane region" description="Helical" evidence="5">
    <location>
        <begin position="272"/>
        <end position="292"/>
    </location>
</feature>
<evidence type="ECO:0000259" key="6">
    <source>
        <dbReference type="PROSITE" id="PS50850"/>
    </source>
</evidence>
<evidence type="ECO:0000256" key="2">
    <source>
        <dbReference type="ARBA" id="ARBA00022692"/>
    </source>
</evidence>
<feature type="transmembrane region" description="Helical" evidence="5">
    <location>
        <begin position="392"/>
        <end position="411"/>
    </location>
</feature>
<dbReference type="PANTHER" id="PTHR23528">
    <property type="match status" value="1"/>
</dbReference>
<dbReference type="SUPFAM" id="SSF103473">
    <property type="entry name" value="MFS general substrate transporter"/>
    <property type="match status" value="1"/>
</dbReference>
<feature type="transmembrane region" description="Helical" evidence="5">
    <location>
        <begin position="61"/>
        <end position="84"/>
    </location>
</feature>
<evidence type="ECO:0000256" key="3">
    <source>
        <dbReference type="ARBA" id="ARBA00022989"/>
    </source>
</evidence>
<evidence type="ECO:0000313" key="8">
    <source>
        <dbReference type="Proteomes" id="UP000247591"/>
    </source>
</evidence>
<dbReference type="EMBL" id="QJSP01000003">
    <property type="protein sequence ID" value="PYE19156.1"/>
    <property type="molecule type" value="Genomic_DNA"/>
</dbReference>
<accession>A0A318RPZ0</accession>
<keyword evidence="4 5" id="KW-0472">Membrane</keyword>
<dbReference type="GO" id="GO:0022857">
    <property type="term" value="F:transmembrane transporter activity"/>
    <property type="evidence" value="ECO:0007669"/>
    <property type="project" value="InterPro"/>
</dbReference>
<dbReference type="AlphaFoldDB" id="A0A318RPZ0"/>
<gene>
    <name evidence="7" type="ORF">DFR67_10367</name>
</gene>
<dbReference type="InterPro" id="IPR036259">
    <property type="entry name" value="MFS_trans_sf"/>
</dbReference>
<dbReference type="Pfam" id="PF07690">
    <property type="entry name" value="MFS_1"/>
    <property type="match status" value="1"/>
</dbReference>
<comment type="subcellular location">
    <subcellularLocation>
        <location evidence="1">Cell membrane</location>
        <topology evidence="1">Multi-pass membrane protein</topology>
    </subcellularLocation>
</comment>
<dbReference type="InterPro" id="IPR020846">
    <property type="entry name" value="MFS_dom"/>
</dbReference>